<sequence>MGNVLRLCPSNDNALYAWSTKTDTVFLTESSPTIYPIKVVSGRIREQITVAKLRSSPHNLINVTLENPLQAAPLPNLVDTQVSNNSMTMSSSDIEILPSQGLVSTLPKFFLSNVRSISNKVDDFDVVVQRNGIDFAGITETWLNPSIPDSCINIHDFNLVRKDRSGQRGGGVCAFVKSNIPFVPLPDLCCPDHESLWLKLRPYRLPREYSCIVVGLVYHPPQADNNELITSLDKI</sequence>
<dbReference type="SUPFAM" id="SSF56219">
    <property type="entry name" value="DNase I-like"/>
    <property type="match status" value="1"/>
</dbReference>
<dbReference type="EMBL" id="CACRXK020006315">
    <property type="protein sequence ID" value="CAB4009046.1"/>
    <property type="molecule type" value="Genomic_DNA"/>
</dbReference>
<dbReference type="Proteomes" id="UP001152795">
    <property type="component" value="Unassembled WGS sequence"/>
</dbReference>
<keyword evidence="2" id="KW-1185">Reference proteome</keyword>
<evidence type="ECO:0000313" key="1">
    <source>
        <dbReference type="EMBL" id="CAB4009046.1"/>
    </source>
</evidence>
<protein>
    <submittedName>
        <fullName evidence="1">Uncharacterized protein</fullName>
    </submittedName>
</protein>
<reference evidence="1" key="1">
    <citation type="submission" date="2020-04" db="EMBL/GenBank/DDBJ databases">
        <authorList>
            <person name="Alioto T."/>
            <person name="Alioto T."/>
            <person name="Gomez Garrido J."/>
        </authorList>
    </citation>
    <scope>NUCLEOTIDE SEQUENCE</scope>
    <source>
        <strain evidence="1">A484AB</strain>
    </source>
</reference>
<dbReference type="PANTHER" id="PTHR47510:SF3">
    <property type="entry name" value="ENDO_EXONUCLEASE_PHOSPHATASE DOMAIN-CONTAINING PROTEIN"/>
    <property type="match status" value="1"/>
</dbReference>
<name>A0A7D9EFV9_PARCT</name>
<dbReference type="OrthoDB" id="8964826at2759"/>
<dbReference type="InterPro" id="IPR036691">
    <property type="entry name" value="Endo/exonu/phosph_ase_sf"/>
</dbReference>
<evidence type="ECO:0000313" key="2">
    <source>
        <dbReference type="Proteomes" id="UP001152795"/>
    </source>
</evidence>
<gene>
    <name evidence="1" type="ORF">PACLA_8A013168</name>
</gene>
<dbReference type="PANTHER" id="PTHR47510">
    <property type="entry name" value="REVERSE TRANSCRIPTASE DOMAIN-CONTAINING PROTEIN"/>
    <property type="match status" value="1"/>
</dbReference>
<comment type="caution">
    <text evidence="1">The sequence shown here is derived from an EMBL/GenBank/DDBJ whole genome shotgun (WGS) entry which is preliminary data.</text>
</comment>
<organism evidence="1 2">
    <name type="scientific">Paramuricea clavata</name>
    <name type="common">Red gorgonian</name>
    <name type="synonym">Violescent sea-whip</name>
    <dbReference type="NCBI Taxonomy" id="317549"/>
    <lineage>
        <taxon>Eukaryota</taxon>
        <taxon>Metazoa</taxon>
        <taxon>Cnidaria</taxon>
        <taxon>Anthozoa</taxon>
        <taxon>Octocorallia</taxon>
        <taxon>Malacalcyonacea</taxon>
        <taxon>Plexauridae</taxon>
        <taxon>Paramuricea</taxon>
    </lineage>
</organism>
<dbReference type="AlphaFoldDB" id="A0A7D9EFV9"/>
<accession>A0A7D9EFV9</accession>
<dbReference type="Gene3D" id="3.60.10.10">
    <property type="entry name" value="Endonuclease/exonuclease/phosphatase"/>
    <property type="match status" value="1"/>
</dbReference>
<proteinExistence type="predicted"/>